<evidence type="ECO:0000313" key="2">
    <source>
        <dbReference type="EMBL" id="MCX2719561.1"/>
    </source>
</evidence>
<feature type="transmembrane region" description="Helical" evidence="1">
    <location>
        <begin position="85"/>
        <end position="103"/>
    </location>
</feature>
<keyword evidence="1" id="KW-1133">Transmembrane helix</keyword>
<evidence type="ECO:0008006" key="4">
    <source>
        <dbReference type="Google" id="ProtNLM"/>
    </source>
</evidence>
<comment type="caution">
    <text evidence="2">The sequence shown here is derived from an EMBL/GenBank/DDBJ whole genome shotgun (WGS) entry which is preliminary data.</text>
</comment>
<name>A0AAE3MKV6_9FLAO</name>
<proteinExistence type="predicted"/>
<keyword evidence="3" id="KW-1185">Reference proteome</keyword>
<keyword evidence="1" id="KW-0472">Membrane</keyword>
<protein>
    <recommendedName>
        <fullName evidence="4">Sugar transporter</fullName>
    </recommendedName>
</protein>
<sequence>MTNKAKPATWYWVVSVLALLWNLMGVLAYLGQAFITEEMKAEYSPEQLALIEGRPSWVTAAFAIAVWGGLLGCIALLIRKRWARPLLLISLLGVVAQTSYNLFATNAAEVFGQLQGLVIPLFVVVIALILVLIAKIADRKQWLS</sequence>
<feature type="transmembrane region" description="Helical" evidence="1">
    <location>
        <begin position="55"/>
        <end position="78"/>
    </location>
</feature>
<organism evidence="2 3">
    <name type="scientific">Lentiprolixibacter aurantiacus</name>
    <dbReference type="NCBI Taxonomy" id="2993939"/>
    <lineage>
        <taxon>Bacteria</taxon>
        <taxon>Pseudomonadati</taxon>
        <taxon>Bacteroidota</taxon>
        <taxon>Flavobacteriia</taxon>
        <taxon>Flavobacteriales</taxon>
        <taxon>Flavobacteriaceae</taxon>
        <taxon>Lentiprolixibacter</taxon>
    </lineage>
</organism>
<dbReference type="RefSeq" id="WP_266012282.1">
    <property type="nucleotide sequence ID" value="NZ_JAPFQP010000002.1"/>
</dbReference>
<feature type="transmembrane region" description="Helical" evidence="1">
    <location>
        <begin position="115"/>
        <end position="134"/>
    </location>
</feature>
<accession>A0AAE3MKV6</accession>
<dbReference type="Proteomes" id="UP001207116">
    <property type="component" value="Unassembled WGS sequence"/>
</dbReference>
<gene>
    <name evidence="2" type="ORF">OO016_08105</name>
</gene>
<evidence type="ECO:0000256" key="1">
    <source>
        <dbReference type="SAM" id="Phobius"/>
    </source>
</evidence>
<feature type="transmembrane region" description="Helical" evidence="1">
    <location>
        <begin position="12"/>
        <end position="35"/>
    </location>
</feature>
<dbReference type="EMBL" id="JAPFQP010000002">
    <property type="protein sequence ID" value="MCX2719561.1"/>
    <property type="molecule type" value="Genomic_DNA"/>
</dbReference>
<dbReference type="AlphaFoldDB" id="A0AAE3MKV6"/>
<reference evidence="2" key="1">
    <citation type="submission" date="2022-11" db="EMBL/GenBank/DDBJ databases">
        <title>The characterization of three novel Bacteroidetes species and genomic analysis of their roles in tidal elemental geochemical cycles.</title>
        <authorList>
            <person name="Ma K.-J."/>
        </authorList>
    </citation>
    <scope>NUCLEOTIDE SEQUENCE</scope>
    <source>
        <strain evidence="2">M415</strain>
    </source>
</reference>
<keyword evidence="1" id="KW-0812">Transmembrane</keyword>
<evidence type="ECO:0000313" key="3">
    <source>
        <dbReference type="Proteomes" id="UP001207116"/>
    </source>
</evidence>